<dbReference type="KEGG" id="cbot:ATE48_09205"/>
<dbReference type="AlphaFoldDB" id="A0A1B1AHP1"/>
<dbReference type="GO" id="GO:0003677">
    <property type="term" value="F:DNA binding"/>
    <property type="evidence" value="ECO:0007669"/>
    <property type="project" value="InterPro"/>
</dbReference>
<dbReference type="InterPro" id="IPR010093">
    <property type="entry name" value="SinI_DNA-bd"/>
</dbReference>
<evidence type="ECO:0000313" key="2">
    <source>
        <dbReference type="EMBL" id="ANP46086.1"/>
    </source>
</evidence>
<reference evidence="2 3" key="1">
    <citation type="submission" date="2015-11" db="EMBL/GenBank/DDBJ databases">
        <title>Whole-Genome Sequence of Candidatus Oderbacter manganicum from the National Park Lower Oder Valley, Germany.</title>
        <authorList>
            <person name="Braun B."/>
            <person name="Liere K."/>
            <person name="Szewzyk U."/>
        </authorList>
    </citation>
    <scope>NUCLEOTIDE SEQUENCE [LARGE SCALE GENOMIC DNA]</scope>
    <source>
        <strain evidence="2 3">OTSz_A_272</strain>
    </source>
</reference>
<dbReference type="EMBL" id="CP013244">
    <property type="protein sequence ID" value="ANP46086.1"/>
    <property type="molecule type" value="Genomic_DNA"/>
</dbReference>
<evidence type="ECO:0000259" key="1">
    <source>
        <dbReference type="Pfam" id="PF12728"/>
    </source>
</evidence>
<dbReference type="OrthoDB" id="7226381at2"/>
<feature type="domain" description="Helix-turn-helix" evidence="1">
    <location>
        <begin position="60"/>
        <end position="108"/>
    </location>
</feature>
<dbReference type="NCBIfam" id="TIGR01764">
    <property type="entry name" value="excise"/>
    <property type="match status" value="1"/>
</dbReference>
<gene>
    <name evidence="2" type="ORF">ATE48_09205</name>
</gene>
<accession>A0A1B1AHP1</accession>
<protein>
    <recommendedName>
        <fullName evidence="1">Helix-turn-helix domain-containing protein</fullName>
    </recommendedName>
</protein>
<dbReference type="Proteomes" id="UP000092498">
    <property type="component" value="Chromosome"/>
</dbReference>
<organism evidence="2 3">
    <name type="scientific">Candidatus Viadribacter manganicus</name>
    <dbReference type="NCBI Taxonomy" id="1759059"/>
    <lineage>
        <taxon>Bacteria</taxon>
        <taxon>Pseudomonadati</taxon>
        <taxon>Pseudomonadota</taxon>
        <taxon>Alphaproteobacteria</taxon>
        <taxon>Hyphomonadales</taxon>
        <taxon>Hyphomonadaceae</taxon>
        <taxon>Candidatus Viadribacter</taxon>
    </lineage>
</organism>
<proteinExistence type="predicted"/>
<sequence>MKARDARIFALCQHLRSAIDLFEQIAAEPLKTPETLVPEVQSVPPPPPERVALPVEKLTYNLKEAATALGIGKTTLYKAIAERRLRAIKLGSRTLIPSEDLRAWIAAQPMR</sequence>
<evidence type="ECO:0000313" key="3">
    <source>
        <dbReference type="Proteomes" id="UP000092498"/>
    </source>
</evidence>
<keyword evidence="3" id="KW-1185">Reference proteome</keyword>
<dbReference type="InParanoid" id="A0A1B1AHP1"/>
<dbReference type="InterPro" id="IPR041657">
    <property type="entry name" value="HTH_17"/>
</dbReference>
<dbReference type="Pfam" id="PF12728">
    <property type="entry name" value="HTH_17"/>
    <property type="match status" value="1"/>
</dbReference>
<dbReference type="STRING" id="1759059.ATE48_09205"/>
<name>A0A1B1AHP1_9PROT</name>